<organism evidence="3 4">
    <name type="scientific">Cladonia borealis</name>
    <dbReference type="NCBI Taxonomy" id="184061"/>
    <lineage>
        <taxon>Eukaryota</taxon>
        <taxon>Fungi</taxon>
        <taxon>Dikarya</taxon>
        <taxon>Ascomycota</taxon>
        <taxon>Pezizomycotina</taxon>
        <taxon>Lecanoromycetes</taxon>
        <taxon>OSLEUM clade</taxon>
        <taxon>Lecanoromycetidae</taxon>
        <taxon>Lecanorales</taxon>
        <taxon>Lecanorineae</taxon>
        <taxon>Cladoniaceae</taxon>
        <taxon>Cladonia</taxon>
    </lineage>
</organism>
<feature type="compositionally biased region" description="Polar residues" evidence="2">
    <location>
        <begin position="450"/>
        <end position="465"/>
    </location>
</feature>
<accession>A0AA39QS64</accession>
<evidence type="ECO:0000313" key="4">
    <source>
        <dbReference type="Proteomes" id="UP001166286"/>
    </source>
</evidence>
<dbReference type="Proteomes" id="UP001166286">
    <property type="component" value="Unassembled WGS sequence"/>
</dbReference>
<dbReference type="AlphaFoldDB" id="A0AA39QS64"/>
<feature type="compositionally biased region" description="Polar residues" evidence="2">
    <location>
        <begin position="479"/>
        <end position="514"/>
    </location>
</feature>
<protein>
    <submittedName>
        <fullName evidence="3">Uncharacterized protein</fullName>
    </submittedName>
</protein>
<keyword evidence="4" id="KW-1185">Reference proteome</keyword>
<gene>
    <name evidence="3" type="ORF">JMJ35_010538</name>
</gene>
<feature type="coiled-coil region" evidence="1">
    <location>
        <begin position="76"/>
        <end position="142"/>
    </location>
</feature>
<feature type="region of interest" description="Disordered" evidence="2">
    <location>
        <begin position="406"/>
        <end position="514"/>
    </location>
</feature>
<dbReference type="EMBL" id="JAFEKC020000025">
    <property type="protein sequence ID" value="KAK0507080.1"/>
    <property type="molecule type" value="Genomic_DNA"/>
</dbReference>
<feature type="coiled-coil region" evidence="1">
    <location>
        <begin position="192"/>
        <end position="219"/>
    </location>
</feature>
<comment type="caution">
    <text evidence="3">The sequence shown here is derived from an EMBL/GenBank/DDBJ whole genome shotgun (WGS) entry which is preliminary data.</text>
</comment>
<name>A0AA39QS64_9LECA</name>
<keyword evidence="1" id="KW-0175">Coiled coil</keyword>
<evidence type="ECO:0000256" key="1">
    <source>
        <dbReference type="SAM" id="Coils"/>
    </source>
</evidence>
<feature type="region of interest" description="Disordered" evidence="2">
    <location>
        <begin position="373"/>
        <end position="394"/>
    </location>
</feature>
<sequence length="641" mass="72418">MAQIADMTSLEARLTTLASEVESLGQILQRVHEQSSEEVSRLVDWQDEMNDFTAGLKQASTELSSFSQRWQDATHKEELLEQKEAEMTRREELLESKTAEITRGQELLEQKTADITKREELLKQKEAEMAKREELLEQRTADVTEREERSERKEAFLESKSRDLQASIKSYNEHDEHVTKQVEILKARAVEVTKGEDALEKREDKLKQARETLHHHQQIVIQLHQEATEKLDTVRQEQADDRATRAGMVRYNDDTSNQLKAEAAKVQGLINSLKRLKSSIATPLQKCEATLANIKEYAQSLNTFGAEQREEVARLNNRLVQISKGIEAIDTNRTRLMSRQFEMISANLANVSEVSSGLDAISTKFQEMQVAEPNATESMNGAAEELRNATETGSKAREALQQVLVRQNASRFKDKSAKRGPLLSSPEKRAPKRRQVRAGSAGAAEVLANVESNELQANTTQTFGSPSRRRRPLTPITARMTTSRSGVSSPAPNPTSATTQDLTVNPSPNTTVPRSQDNDFEVELLAAHEDVQAVWRQIEFPADWTIEDSARMLNNFNEARQRRGGKGNRHWPQQSMDRGSQVNYPYCLTSDMKRTGMMATGGRCGSHKSEELCIDVFYTTDNPGEYDSAATDKRWRLEKRE</sequence>
<reference evidence="3" key="1">
    <citation type="submission" date="2023-03" db="EMBL/GenBank/DDBJ databases">
        <title>Complete genome of Cladonia borealis.</title>
        <authorList>
            <person name="Park H."/>
        </authorList>
    </citation>
    <scope>NUCLEOTIDE SEQUENCE</scope>
    <source>
        <strain evidence="3">ANT050790</strain>
    </source>
</reference>
<evidence type="ECO:0000256" key="2">
    <source>
        <dbReference type="SAM" id="MobiDB-lite"/>
    </source>
</evidence>
<feature type="compositionally biased region" description="Basic and acidic residues" evidence="2">
    <location>
        <begin position="384"/>
        <end position="394"/>
    </location>
</feature>
<proteinExistence type="predicted"/>
<evidence type="ECO:0000313" key="3">
    <source>
        <dbReference type="EMBL" id="KAK0507080.1"/>
    </source>
</evidence>